<dbReference type="EMBL" id="HQ630627">
    <property type="protein sequence ID" value="AEH03429.1"/>
    <property type="molecule type" value="Genomic_DNA"/>
</dbReference>
<dbReference type="GO" id="GO:0004146">
    <property type="term" value="F:dihydrofolate reductase activity"/>
    <property type="evidence" value="ECO:0007669"/>
    <property type="project" value="UniProtKB-EC"/>
</dbReference>
<reference evidence="8 9" key="1">
    <citation type="journal article" date="2011" name="Microbiology">
        <title>The Pseudomonas aeruginosa generalized transducing phage phiPA3 is a new member of the phiKZ-like group of 'jumbo' phages, and infects model laboratory strains and clinical isolates from cystic fibrosis patients.</title>
        <authorList>
            <person name="Monson R."/>
            <person name="Foulds I."/>
            <person name="Foweraker J."/>
            <person name="Welch M."/>
            <person name="Salmond G.P."/>
        </authorList>
    </citation>
    <scope>NUCLEOTIDE SEQUENCE [LARGE SCALE GENOMIC DNA]</scope>
</reference>
<dbReference type="InterPro" id="IPR017925">
    <property type="entry name" value="DHFR_CS"/>
</dbReference>
<dbReference type="GO" id="GO:0050661">
    <property type="term" value="F:NADP binding"/>
    <property type="evidence" value="ECO:0007669"/>
    <property type="project" value="InterPro"/>
</dbReference>
<feature type="domain" description="DHFR" evidence="7">
    <location>
        <begin position="2"/>
        <end position="172"/>
    </location>
</feature>
<comment type="similarity">
    <text evidence="6">Belongs to the dihydrofolate reductase family.</text>
</comment>
<evidence type="ECO:0000256" key="1">
    <source>
        <dbReference type="ARBA" id="ARBA00004903"/>
    </source>
</evidence>
<dbReference type="SUPFAM" id="SSF53597">
    <property type="entry name" value="Dihydrofolate reductase-like"/>
    <property type="match status" value="1"/>
</dbReference>
<dbReference type="Gene3D" id="3.40.430.10">
    <property type="entry name" value="Dihydrofolate Reductase, subunit A"/>
    <property type="match status" value="1"/>
</dbReference>
<evidence type="ECO:0000259" key="7">
    <source>
        <dbReference type="PROSITE" id="PS51330"/>
    </source>
</evidence>
<dbReference type="GO" id="GO:0006730">
    <property type="term" value="P:one-carbon metabolic process"/>
    <property type="evidence" value="ECO:0007669"/>
    <property type="project" value="UniProtKB-KW"/>
</dbReference>
<dbReference type="PRINTS" id="PR00070">
    <property type="entry name" value="DHFR"/>
</dbReference>
<dbReference type="RefSeq" id="YP_009217085.1">
    <property type="nucleotide sequence ID" value="NC_028999.1"/>
</dbReference>
<dbReference type="GO" id="GO:0046655">
    <property type="term" value="P:folic acid metabolic process"/>
    <property type="evidence" value="ECO:0007669"/>
    <property type="project" value="TreeGrafter"/>
</dbReference>
<evidence type="ECO:0000256" key="3">
    <source>
        <dbReference type="ARBA" id="ARBA00022563"/>
    </source>
</evidence>
<evidence type="ECO:0000256" key="4">
    <source>
        <dbReference type="ARBA" id="ARBA00022857"/>
    </source>
</evidence>
<evidence type="ECO:0000313" key="8">
    <source>
        <dbReference type="EMBL" id="AEH03429.1"/>
    </source>
</evidence>
<name>F8SJN4_BPPA3</name>
<dbReference type="Pfam" id="PF00186">
    <property type="entry name" value="DHFR_1"/>
    <property type="match status" value="1"/>
</dbReference>
<evidence type="ECO:0000256" key="6">
    <source>
        <dbReference type="RuleBase" id="RU004474"/>
    </source>
</evidence>
<accession>F8SJN4</accession>
<dbReference type="InterPro" id="IPR001796">
    <property type="entry name" value="DHFR_dom"/>
</dbReference>
<dbReference type="Proteomes" id="UP000008388">
    <property type="component" value="Segment"/>
</dbReference>
<organism evidence="8 9">
    <name type="scientific">Pseudomonas phage PhiPA3</name>
    <name type="common">Pseudomonas aeruginosa phage PhiPA3</name>
    <dbReference type="NCBI Taxonomy" id="998086"/>
    <lineage>
        <taxon>Viruses</taxon>
        <taxon>Duplodnaviria</taxon>
        <taxon>Heunggongvirae</taxon>
        <taxon>Uroviricota</taxon>
        <taxon>Caudoviricetes</taxon>
        <taxon>Chimalliviridae</taxon>
        <taxon>Miltoncavirus</taxon>
        <taxon>Miltoncavirus PhiPA3</taxon>
    </lineage>
</organism>
<keyword evidence="3" id="KW-0554">One-carbon metabolism</keyword>
<keyword evidence="4" id="KW-0521">NADP</keyword>
<organismHost>
    <name type="scientific">Pseudomonas aeruginosa</name>
    <dbReference type="NCBI Taxonomy" id="287"/>
</organismHost>
<dbReference type="OrthoDB" id="9577at10239"/>
<dbReference type="PROSITE" id="PS51330">
    <property type="entry name" value="DHFR_2"/>
    <property type="match status" value="1"/>
</dbReference>
<comment type="pathway">
    <text evidence="1">Cofactor biosynthesis; tetrahydrofolate biosynthesis; 5,6,7,8-tetrahydrofolate from 7,8-dihydrofolate: step 1/1.</text>
</comment>
<dbReference type="EC" id="1.5.1.3" evidence="2"/>
<dbReference type="PANTHER" id="PTHR48069:SF3">
    <property type="entry name" value="DIHYDROFOLATE REDUCTASE"/>
    <property type="match status" value="1"/>
</dbReference>
<sequence length="173" mass="19552">MKLALIVAASKNEVIGVNGEIPWHIPEDFKWFKEKTLGHPVIMGRKTWESIGRPLPGRLNIVVSSTMTRGHENIIVVPTLQAGIKLAEEQGAEKAFVIGGERMYHEARPWVNDIYLTQVDTLVEYTAGADVAKFPIRHQFPPVHWRLQSGVKGVTQAERNPGLGYELQHWVRR</sequence>
<dbReference type="KEGG" id="vg:26643533"/>
<dbReference type="PANTHER" id="PTHR48069">
    <property type="entry name" value="DIHYDROFOLATE REDUCTASE"/>
    <property type="match status" value="1"/>
</dbReference>
<dbReference type="InterPro" id="IPR012259">
    <property type="entry name" value="DHFR"/>
</dbReference>
<evidence type="ECO:0000256" key="2">
    <source>
        <dbReference type="ARBA" id="ARBA00012856"/>
    </source>
</evidence>
<dbReference type="GO" id="GO:0046654">
    <property type="term" value="P:tetrahydrofolate biosynthetic process"/>
    <property type="evidence" value="ECO:0007669"/>
    <property type="project" value="InterPro"/>
</dbReference>
<evidence type="ECO:0000313" key="9">
    <source>
        <dbReference type="Proteomes" id="UP000008388"/>
    </source>
</evidence>
<gene>
    <name evidence="8" type="primary">003</name>
</gene>
<dbReference type="GO" id="GO:0046452">
    <property type="term" value="P:dihydrofolate metabolic process"/>
    <property type="evidence" value="ECO:0007669"/>
    <property type="project" value="TreeGrafter"/>
</dbReference>
<keyword evidence="5" id="KW-0560">Oxidoreductase</keyword>
<dbReference type="GeneID" id="26643533"/>
<proteinExistence type="inferred from homology"/>
<protein>
    <recommendedName>
        <fullName evidence="2">dihydrofolate reductase</fullName>
        <ecNumber evidence="2">1.5.1.3</ecNumber>
    </recommendedName>
</protein>
<dbReference type="PROSITE" id="PS00075">
    <property type="entry name" value="DHFR_1"/>
    <property type="match status" value="1"/>
</dbReference>
<dbReference type="InterPro" id="IPR024072">
    <property type="entry name" value="DHFR-like_dom_sf"/>
</dbReference>
<keyword evidence="9" id="KW-1185">Reference proteome</keyword>
<dbReference type="CDD" id="cd00209">
    <property type="entry name" value="DHFR"/>
    <property type="match status" value="1"/>
</dbReference>
<evidence type="ECO:0000256" key="5">
    <source>
        <dbReference type="ARBA" id="ARBA00023002"/>
    </source>
</evidence>